<reference evidence="1 2" key="1">
    <citation type="journal article" date="2022" name="bioRxiv">
        <title>The genome of the oomycete Peronosclerospora sorghi, a cosmopolitan pathogen of maize and sorghum, is inflated with dispersed pseudogenes.</title>
        <authorList>
            <person name="Fletcher K."/>
            <person name="Martin F."/>
            <person name="Isakeit T."/>
            <person name="Cavanaugh K."/>
            <person name="Magill C."/>
            <person name="Michelmore R."/>
        </authorList>
    </citation>
    <scope>NUCLEOTIDE SEQUENCE [LARGE SCALE GENOMIC DNA]</scope>
    <source>
        <strain evidence="1">P6</strain>
    </source>
</reference>
<proteinExistence type="predicted"/>
<keyword evidence="2" id="KW-1185">Reference proteome</keyword>
<sequence length="646" mass="72500">MSNCVQYSMSADKDDQGKSLVDLTVAIVALYTPVSEILAYVEYLPAVIRHQLFRELPKFRLREMELEWEAAAAKVEAQEPRDGFDPLAGDRFLFDLETQREWEARMASPRWVYIPNLFKNKGAAHERKRNYRHVFWEHEFRSMLKLRKPANPGYVDDLKENLKFFVDVVEILKLRGREVCKDNMEIILALRDLRRLEVHHPEQQHTCWDTLKRLVQENCHLTELGFFHGRLSDSEIAQIRAALIKPTQETVEVRQSTCRITTLELVSVKMRSEGYRQLVALVDKMPQLLQLRISSCITNFDTKLLVDAALRVPALQRLFLEHNDLEDDAFVGLAKIRKPLALRHIRLNDNDISFTTIGAICSASMDGVLNLERLELTTNAEIGDPGIHALTPMLASPATVLTHLDVCSCNFGLEGVTSLLLALGHNKTVKYLNIAHNFLDVGFGDVLADFLVTNSSITHLQANGVGIGLAGVSARLLMALEGNLTLTSLSLGANRLQNDGATAILGALVKRAQLKPFSLVDLSGNLITLSGLATIADIFDNFTNADVPHADSILADRTKGHDGDDLVCSKRRRIDNFDNDSKKLSVPHNTKIVPTIEELCLLNNHFNRIGADGGDSTTLIETIRRRVGHLKSNEWVTQHQVYDDEV</sequence>
<dbReference type="EMBL" id="CM047587">
    <property type="protein sequence ID" value="KAI9907157.1"/>
    <property type="molecule type" value="Genomic_DNA"/>
</dbReference>
<accession>A0ACC0VLG0</accession>
<dbReference type="Proteomes" id="UP001163321">
    <property type="component" value="Chromosome 8"/>
</dbReference>
<name>A0ACC0VLG0_9STRA</name>
<comment type="caution">
    <text evidence="1">The sequence shown here is derived from an EMBL/GenBank/DDBJ whole genome shotgun (WGS) entry which is preliminary data.</text>
</comment>
<evidence type="ECO:0000313" key="2">
    <source>
        <dbReference type="Proteomes" id="UP001163321"/>
    </source>
</evidence>
<evidence type="ECO:0000313" key="1">
    <source>
        <dbReference type="EMBL" id="KAI9907157.1"/>
    </source>
</evidence>
<organism evidence="1 2">
    <name type="scientific">Peronosclerospora sorghi</name>
    <dbReference type="NCBI Taxonomy" id="230839"/>
    <lineage>
        <taxon>Eukaryota</taxon>
        <taxon>Sar</taxon>
        <taxon>Stramenopiles</taxon>
        <taxon>Oomycota</taxon>
        <taxon>Peronosporomycetes</taxon>
        <taxon>Peronosporales</taxon>
        <taxon>Peronosporaceae</taxon>
        <taxon>Peronosclerospora</taxon>
    </lineage>
</organism>
<protein>
    <submittedName>
        <fullName evidence="1">Uncharacterized protein</fullName>
    </submittedName>
</protein>
<gene>
    <name evidence="1" type="ORF">PsorP6_004273</name>
</gene>